<dbReference type="PROSITE" id="PS50043">
    <property type="entry name" value="HTH_LUXR_2"/>
    <property type="match status" value="1"/>
</dbReference>
<dbReference type="GO" id="GO:0004016">
    <property type="term" value="F:adenylate cyclase activity"/>
    <property type="evidence" value="ECO:0007669"/>
    <property type="project" value="TreeGrafter"/>
</dbReference>
<evidence type="ECO:0000256" key="1">
    <source>
        <dbReference type="ARBA" id="ARBA00022741"/>
    </source>
</evidence>
<dbReference type="PANTHER" id="PTHR16305">
    <property type="entry name" value="TESTICULAR SOLUBLE ADENYLYL CYCLASE"/>
    <property type="match status" value="1"/>
</dbReference>
<dbReference type="GO" id="GO:0006355">
    <property type="term" value="P:regulation of DNA-templated transcription"/>
    <property type="evidence" value="ECO:0007669"/>
    <property type="project" value="InterPro"/>
</dbReference>
<dbReference type="InterPro" id="IPR036388">
    <property type="entry name" value="WH-like_DNA-bd_sf"/>
</dbReference>
<dbReference type="PANTHER" id="PTHR16305:SF35">
    <property type="entry name" value="TRANSCRIPTIONAL ACTIVATOR DOMAIN"/>
    <property type="match status" value="1"/>
</dbReference>
<dbReference type="InterPro" id="IPR016032">
    <property type="entry name" value="Sig_transdc_resp-reg_C-effctor"/>
</dbReference>
<evidence type="ECO:0000259" key="3">
    <source>
        <dbReference type="PROSITE" id="PS50043"/>
    </source>
</evidence>
<evidence type="ECO:0000313" key="4">
    <source>
        <dbReference type="EMBL" id="GFJ87076.1"/>
    </source>
</evidence>
<dbReference type="InterPro" id="IPR000792">
    <property type="entry name" value="Tscrpt_reg_LuxR_C"/>
</dbReference>
<dbReference type="PRINTS" id="PR00038">
    <property type="entry name" value="HTHLUXR"/>
</dbReference>
<name>A0A6V8KZ35_9ACTN</name>
<evidence type="ECO:0000256" key="2">
    <source>
        <dbReference type="ARBA" id="ARBA00022840"/>
    </source>
</evidence>
<comment type="caution">
    <text evidence="4">The sequence shown here is derived from an EMBL/GenBank/DDBJ whole genome shotgun (WGS) entry which is preliminary data.</text>
</comment>
<sequence length="879" mass="93919">MVRGAAGIGKSALLSEAGRLAADAGWRVLATAGVESETHVPFAGLYQLLRPVLGDLERLPGPQRAAVLAAIGRADAPAPDLYLIALATLNLLGDAATRAPILLLVEDAHWLDRPSADVLVFVARRLEFEPVVLLAATRDGFRRAFDRAGLPELNVGRLDDPTAATLLDIHAPGLQPAVRERILSEAAGNPLALIELPTAVGHIDDRVASTAWLPLTTRLEQAFAARVSELPTATRLLLLVTALNDRDVLSEALAAAALVADAPLTADAFTPAVEARLVEVGDASVLFRHPLMRSAVVQRSSIGQRHMIHAAFAQVLADDADRRVWHRSAATTGPDEGVASELEAAAERARRRGGVDAAVAALERAARVSEDPVRQGERLLRAAELAFELGRPDLVAGLLRQSAAVELSAGQRSRMVWIRERFDDGIGDVVAGVRSLTELAERSAAEGDTGLALKLLWGAALRCFWTEPGGVVRDEVVSAAERLPVDAHDGRLLAILAFAAPIERGAVVIERLRWLAANPSRHGRASRRADAALLVGAFDLAVGFCAAAIGELRSEGRLGLLARCLASQAWSAAHVGDLSVAIPAAEEAARLSRETMQPIMLATAQVTQALLAAVRGDLDRAAALAAEAEQAALPVAARPVLAQVQHARGLAALADGHHAEAYEQLRRMFDPADPAYHTALRCYAVGDLAEAAVHAGYGDAVEAIVTQMETVAQLTPSPALHAGLRYAQALLADDRDAQALFEAALRADLARWPFTRARVQLAYGGWLRRQRRSAESRGHLRAARETFDALGTIPWGERARQELRASGETSRRRIPDARDQLTPQELQIAQMAAEGLTNREIGQKLYLSHRTISSHLHKIFPKLGITARSGLRVALQSPA</sequence>
<dbReference type="EMBL" id="BLPG01000001">
    <property type="protein sequence ID" value="GFJ87076.1"/>
    <property type="molecule type" value="Genomic_DNA"/>
</dbReference>
<dbReference type="Pfam" id="PF13191">
    <property type="entry name" value="AAA_16"/>
    <property type="match status" value="1"/>
</dbReference>
<keyword evidence="1" id="KW-0547">Nucleotide-binding</keyword>
<dbReference type="InterPro" id="IPR041664">
    <property type="entry name" value="AAA_16"/>
</dbReference>
<dbReference type="SUPFAM" id="SSF46894">
    <property type="entry name" value="C-terminal effector domain of the bipartite response regulators"/>
    <property type="match status" value="1"/>
</dbReference>
<dbReference type="CDD" id="cd06170">
    <property type="entry name" value="LuxR_C_like"/>
    <property type="match status" value="1"/>
</dbReference>
<reference evidence="4 5" key="1">
    <citation type="submission" date="2020-03" db="EMBL/GenBank/DDBJ databases">
        <title>Whole genome shotgun sequence of Phytohabitans rumicis NBRC 108638.</title>
        <authorList>
            <person name="Komaki H."/>
            <person name="Tamura T."/>
        </authorList>
    </citation>
    <scope>NUCLEOTIDE SEQUENCE [LARGE SCALE GENOMIC DNA]</scope>
    <source>
        <strain evidence="4 5">NBRC 108638</strain>
    </source>
</reference>
<organism evidence="4 5">
    <name type="scientific">Phytohabitans rumicis</name>
    <dbReference type="NCBI Taxonomy" id="1076125"/>
    <lineage>
        <taxon>Bacteria</taxon>
        <taxon>Bacillati</taxon>
        <taxon>Actinomycetota</taxon>
        <taxon>Actinomycetes</taxon>
        <taxon>Micromonosporales</taxon>
        <taxon>Micromonosporaceae</taxon>
    </lineage>
</organism>
<dbReference type="AlphaFoldDB" id="A0A6V8KZ35"/>
<dbReference type="GO" id="GO:0003677">
    <property type="term" value="F:DNA binding"/>
    <property type="evidence" value="ECO:0007669"/>
    <property type="project" value="InterPro"/>
</dbReference>
<dbReference type="GO" id="GO:0005524">
    <property type="term" value="F:ATP binding"/>
    <property type="evidence" value="ECO:0007669"/>
    <property type="project" value="UniProtKB-KW"/>
</dbReference>
<gene>
    <name evidence="4" type="ORF">Prum_007180</name>
</gene>
<accession>A0A6V8KZ35</accession>
<reference evidence="4 5" key="2">
    <citation type="submission" date="2020-03" db="EMBL/GenBank/DDBJ databases">
        <authorList>
            <person name="Ichikawa N."/>
            <person name="Kimura A."/>
            <person name="Kitahashi Y."/>
            <person name="Uohara A."/>
        </authorList>
    </citation>
    <scope>NUCLEOTIDE SEQUENCE [LARGE SCALE GENOMIC DNA]</scope>
    <source>
        <strain evidence="4 5">NBRC 108638</strain>
    </source>
</reference>
<dbReference type="Pfam" id="PF00196">
    <property type="entry name" value="GerE"/>
    <property type="match status" value="1"/>
</dbReference>
<feature type="domain" description="HTH luxR-type" evidence="3">
    <location>
        <begin position="814"/>
        <end position="879"/>
    </location>
</feature>
<dbReference type="Gene3D" id="1.10.10.10">
    <property type="entry name" value="Winged helix-like DNA-binding domain superfamily/Winged helix DNA-binding domain"/>
    <property type="match status" value="1"/>
</dbReference>
<dbReference type="SMART" id="SM00421">
    <property type="entry name" value="HTH_LUXR"/>
    <property type="match status" value="1"/>
</dbReference>
<keyword evidence="5" id="KW-1185">Reference proteome</keyword>
<evidence type="ECO:0000313" key="5">
    <source>
        <dbReference type="Proteomes" id="UP000482960"/>
    </source>
</evidence>
<dbReference type="Proteomes" id="UP000482960">
    <property type="component" value="Unassembled WGS sequence"/>
</dbReference>
<keyword evidence="2" id="KW-0067">ATP-binding</keyword>
<proteinExistence type="predicted"/>
<dbReference type="GO" id="GO:0005737">
    <property type="term" value="C:cytoplasm"/>
    <property type="evidence" value="ECO:0007669"/>
    <property type="project" value="TreeGrafter"/>
</dbReference>
<protein>
    <submittedName>
        <fullName evidence="4">LuxR family transcriptional regulator</fullName>
    </submittedName>
</protein>